<name>A0A1I8FDU2_9PLAT</name>
<reference evidence="3" key="1">
    <citation type="submission" date="2016-11" db="UniProtKB">
        <authorList>
            <consortium name="WormBaseParasite"/>
        </authorList>
    </citation>
    <scope>IDENTIFICATION</scope>
</reference>
<dbReference type="WBParaSite" id="maker-unitig_29994-snap-gene-0.1-mRNA-1">
    <property type="protein sequence ID" value="maker-unitig_29994-snap-gene-0.1-mRNA-1"/>
    <property type="gene ID" value="maker-unitig_29994-snap-gene-0.1"/>
</dbReference>
<feature type="region of interest" description="Disordered" evidence="1">
    <location>
        <begin position="93"/>
        <end position="137"/>
    </location>
</feature>
<dbReference type="Proteomes" id="UP000095280">
    <property type="component" value="Unplaced"/>
</dbReference>
<evidence type="ECO:0000313" key="2">
    <source>
        <dbReference type="Proteomes" id="UP000095280"/>
    </source>
</evidence>
<feature type="region of interest" description="Disordered" evidence="1">
    <location>
        <begin position="1"/>
        <end position="37"/>
    </location>
</feature>
<accession>A0A1I8FDU2</accession>
<dbReference type="AlphaFoldDB" id="A0A1I8FDU2"/>
<evidence type="ECO:0000313" key="3">
    <source>
        <dbReference type="WBParaSite" id="maker-unitig_29994-snap-gene-0.1-mRNA-1"/>
    </source>
</evidence>
<evidence type="ECO:0000256" key="1">
    <source>
        <dbReference type="SAM" id="MobiDB-lite"/>
    </source>
</evidence>
<keyword evidence="2" id="KW-1185">Reference proteome</keyword>
<proteinExistence type="predicted"/>
<protein>
    <submittedName>
        <fullName evidence="3">ELM2 domain-containing protein</fullName>
    </submittedName>
</protein>
<sequence length="137" mass="14752">MPSDASQMPVRCQSDAQMPVDASQMPSHASPPPLTIAELSHQPAPKQEAYRFDPDAGIKTFQQRQLSSAAEAGTSSRILPITKVENTLAWHPFTGQEELTAGTPAASPGPGDVELKPLDMFEDEDREGIRASHTTQS</sequence>
<organism evidence="2 3">
    <name type="scientific">Macrostomum lignano</name>
    <dbReference type="NCBI Taxonomy" id="282301"/>
    <lineage>
        <taxon>Eukaryota</taxon>
        <taxon>Metazoa</taxon>
        <taxon>Spiralia</taxon>
        <taxon>Lophotrochozoa</taxon>
        <taxon>Platyhelminthes</taxon>
        <taxon>Rhabditophora</taxon>
        <taxon>Macrostomorpha</taxon>
        <taxon>Macrostomida</taxon>
        <taxon>Macrostomidae</taxon>
        <taxon>Macrostomum</taxon>
    </lineage>
</organism>